<evidence type="ECO:0000256" key="1">
    <source>
        <dbReference type="ARBA" id="ARBA00006594"/>
    </source>
</evidence>
<evidence type="ECO:0000313" key="7">
    <source>
        <dbReference type="EMBL" id="UQN30473.1"/>
    </source>
</evidence>
<dbReference type="InterPro" id="IPR029063">
    <property type="entry name" value="SAM-dependent_MTases_sf"/>
</dbReference>
<evidence type="ECO:0000259" key="6">
    <source>
        <dbReference type="Pfam" id="PF01555"/>
    </source>
</evidence>
<dbReference type="InterPro" id="IPR002941">
    <property type="entry name" value="DNA_methylase_N4/N6"/>
</dbReference>
<sequence length="390" mass="43510">MSTSPQHTVRVGDNLDVLATLTEPFDLIYLDPPYNTGGRVVQAYTDRFDDWTGFMAPRLVHLPRLLTEAGIVIASIDDREVHHLRVLLDDLLGAHNHVGTIVWDGSTINANHLLSVSHDYLVIYAKDLAAIKATGTRWRQERPDASTMLEAADSAWRAGHGNADEAQKRFRAWLLPRRAVLPRGLTEYDRIDENGSLYRVSDPGAPSEQASRSFRPLQHPVTGRDCPVPKRGWRMNDASMDRMLEEGRIEFGPDHTTQPKLKRMLQDNATAVPRSVFRQEREGARHLARVEGAAAFPFPKDVDVLARWFDTVAADNARILDPFLGSGTTLEVAMALNAADGGERTVTGVVLDEGRIIEDVLRPRIRHCEQVYGEPVATSHEDRRTPTVVA</sequence>
<feature type="domain" description="DNA methylase N-4/N-6" evidence="6">
    <location>
        <begin position="26"/>
        <end position="337"/>
    </location>
</feature>
<dbReference type="Gene3D" id="3.40.50.150">
    <property type="entry name" value="Vaccinia Virus protein VP39"/>
    <property type="match status" value="1"/>
</dbReference>
<name>A0ABY4NAM4_9MICO</name>
<dbReference type="Proteomes" id="UP001055868">
    <property type="component" value="Chromosome"/>
</dbReference>
<comment type="similarity">
    <text evidence="1">Belongs to the N(4)/N(6)-methyltransferase family.</text>
</comment>
<reference evidence="7" key="1">
    <citation type="submission" date="2022-05" db="EMBL/GenBank/DDBJ databases">
        <title>Genomic analysis of Brachybacterium sp. CBA3104.</title>
        <authorList>
            <person name="Roh S.W."/>
            <person name="Kim Y.B."/>
            <person name="Kim Y."/>
        </authorList>
    </citation>
    <scope>NUCLEOTIDE SEQUENCE</scope>
    <source>
        <strain evidence="7">CBA3104</strain>
    </source>
</reference>
<evidence type="ECO:0000256" key="4">
    <source>
        <dbReference type="ARBA" id="ARBA00022691"/>
    </source>
</evidence>
<keyword evidence="3" id="KW-0808">Transferase</keyword>
<evidence type="ECO:0000256" key="5">
    <source>
        <dbReference type="SAM" id="MobiDB-lite"/>
    </source>
</evidence>
<dbReference type="Pfam" id="PF01555">
    <property type="entry name" value="N6_N4_Mtase"/>
    <property type="match status" value="1"/>
</dbReference>
<organism evidence="7 8">
    <name type="scientific">Brachybacterium kimchii</name>
    <dbReference type="NCBI Taxonomy" id="2942909"/>
    <lineage>
        <taxon>Bacteria</taxon>
        <taxon>Bacillati</taxon>
        <taxon>Actinomycetota</taxon>
        <taxon>Actinomycetes</taxon>
        <taxon>Micrococcales</taxon>
        <taxon>Dermabacteraceae</taxon>
        <taxon>Brachybacterium</taxon>
    </lineage>
</organism>
<keyword evidence="2" id="KW-0489">Methyltransferase</keyword>
<gene>
    <name evidence="7" type="ORF">M4486_03785</name>
</gene>
<feature type="region of interest" description="Disordered" evidence="5">
    <location>
        <begin position="201"/>
        <end position="233"/>
    </location>
</feature>
<dbReference type="PROSITE" id="PS00092">
    <property type="entry name" value="N6_MTASE"/>
    <property type="match status" value="1"/>
</dbReference>
<evidence type="ECO:0000256" key="3">
    <source>
        <dbReference type="ARBA" id="ARBA00022679"/>
    </source>
</evidence>
<accession>A0ABY4NAM4</accession>
<evidence type="ECO:0000256" key="2">
    <source>
        <dbReference type="ARBA" id="ARBA00022603"/>
    </source>
</evidence>
<dbReference type="InterPro" id="IPR002052">
    <property type="entry name" value="DNA_methylase_N6_adenine_CS"/>
</dbReference>
<dbReference type="EMBL" id="CP097218">
    <property type="protein sequence ID" value="UQN30473.1"/>
    <property type="molecule type" value="Genomic_DNA"/>
</dbReference>
<dbReference type="SUPFAM" id="SSF53335">
    <property type="entry name" value="S-adenosyl-L-methionine-dependent methyltransferases"/>
    <property type="match status" value="1"/>
</dbReference>
<proteinExistence type="inferred from homology"/>
<dbReference type="RefSeq" id="WP_249479793.1">
    <property type="nucleotide sequence ID" value="NZ_CP097218.1"/>
</dbReference>
<protein>
    <recommendedName>
        <fullName evidence="6">DNA methylase N-4/N-6 domain-containing protein</fullName>
    </recommendedName>
</protein>
<keyword evidence="8" id="KW-1185">Reference proteome</keyword>
<keyword evidence="4" id="KW-0949">S-adenosyl-L-methionine</keyword>
<evidence type="ECO:0000313" key="8">
    <source>
        <dbReference type="Proteomes" id="UP001055868"/>
    </source>
</evidence>
<dbReference type="InterPro" id="IPR002295">
    <property type="entry name" value="N4/N6-MTase_EcoPI_Mod-like"/>
</dbReference>
<dbReference type="PRINTS" id="PR00506">
    <property type="entry name" value="D21N6MTFRASE"/>
</dbReference>